<feature type="binding site" evidence="18">
    <location>
        <position position="634"/>
    </location>
    <ligand>
        <name>Mg(2+)</name>
        <dbReference type="ChEBI" id="CHEBI:18420"/>
    </ligand>
</feature>
<comment type="cofactor">
    <cofactor evidence="18">
        <name>Mg(2+)</name>
        <dbReference type="ChEBI" id="CHEBI:18420"/>
    </cofactor>
</comment>
<feature type="transmembrane region" description="Helical" evidence="19">
    <location>
        <begin position="1308"/>
        <end position="1330"/>
    </location>
</feature>
<feature type="binding site" evidence="18">
    <location>
        <position position="1122"/>
    </location>
    <ligand>
        <name>Mg(2+)</name>
        <dbReference type="ChEBI" id="CHEBI:18420"/>
    </ligand>
</feature>
<feature type="binding site" evidence="17">
    <location>
        <position position="636"/>
    </location>
    <ligand>
        <name>ATP</name>
        <dbReference type="ChEBI" id="CHEBI:30616"/>
    </ligand>
</feature>
<evidence type="ECO:0000256" key="8">
    <source>
        <dbReference type="ARBA" id="ARBA00022842"/>
    </source>
</evidence>
<feature type="binding site" evidence="17">
    <location>
        <position position="785"/>
    </location>
    <ligand>
        <name>ATP</name>
        <dbReference type="ChEBI" id="CHEBI:30616"/>
    </ligand>
</feature>
<gene>
    <name evidence="24" type="ORF">H310_02863</name>
</gene>
<feature type="transmembrane region" description="Helical" evidence="19">
    <location>
        <begin position="291"/>
        <end position="308"/>
    </location>
</feature>
<feature type="transmembrane region" description="Helical" evidence="19">
    <location>
        <begin position="567"/>
        <end position="588"/>
    </location>
</feature>
<feature type="transmembrane region" description="Helical" evidence="19">
    <location>
        <begin position="119"/>
        <end position="138"/>
    </location>
</feature>
<comment type="catalytic activity">
    <reaction evidence="15">
        <text>Na(+)(in) + ATP + H2O = Na(+)(out) + ADP + phosphate + H(+)</text>
        <dbReference type="Rhea" id="RHEA:14633"/>
        <dbReference type="ChEBI" id="CHEBI:15377"/>
        <dbReference type="ChEBI" id="CHEBI:15378"/>
        <dbReference type="ChEBI" id="CHEBI:29101"/>
        <dbReference type="ChEBI" id="CHEBI:30616"/>
        <dbReference type="ChEBI" id="CHEBI:43474"/>
        <dbReference type="ChEBI" id="CHEBI:456216"/>
        <dbReference type="EC" id="7.2.2.3"/>
    </reaction>
    <physiologicalReaction direction="left-to-right" evidence="15">
        <dbReference type="Rhea" id="RHEA:14634"/>
    </physiologicalReaction>
</comment>
<dbReference type="SUPFAM" id="SSF81665">
    <property type="entry name" value="Calcium ATPase, transmembrane domain M"/>
    <property type="match status" value="1"/>
</dbReference>
<evidence type="ECO:0000259" key="23">
    <source>
        <dbReference type="Pfam" id="PF16212"/>
    </source>
</evidence>
<dbReference type="eggNOG" id="KOG0206">
    <property type="taxonomic scope" value="Eukaryota"/>
</dbReference>
<feature type="binding site" evidence="17">
    <location>
        <position position="900"/>
    </location>
    <ligand>
        <name>ATP</name>
        <dbReference type="ChEBI" id="CHEBI:30616"/>
    </ligand>
</feature>
<keyword evidence="13" id="KW-0813">Transport</keyword>
<dbReference type="GO" id="GO:0005886">
    <property type="term" value="C:plasma membrane"/>
    <property type="evidence" value="ECO:0007669"/>
    <property type="project" value="TreeGrafter"/>
</dbReference>
<feature type="binding site" evidence="17">
    <location>
        <position position="898"/>
    </location>
    <ligand>
        <name>ATP</name>
        <dbReference type="ChEBI" id="CHEBI:30616"/>
    </ligand>
</feature>
<dbReference type="InterPro" id="IPR036412">
    <property type="entry name" value="HAD-like_sf"/>
</dbReference>
<dbReference type="InterPro" id="IPR059000">
    <property type="entry name" value="ATPase_P-type_domA"/>
</dbReference>
<dbReference type="SUPFAM" id="SSF56784">
    <property type="entry name" value="HAD-like"/>
    <property type="match status" value="1"/>
</dbReference>
<keyword evidence="4 19" id="KW-0812">Transmembrane</keyword>
<comment type="subcellular location">
    <subcellularLocation>
        <location evidence="2">Endomembrane system</location>
    </subcellularLocation>
    <subcellularLocation>
        <location evidence="1 19">Membrane</location>
        <topology evidence="1 19">Multi-pass membrane protein</topology>
    </subcellularLocation>
</comment>
<name>A0A024UJQ4_9STRA</name>
<dbReference type="PANTHER" id="PTHR24092:SF216">
    <property type="entry name" value="P-TYPE PHOSPHOLIPID TRANSPORTER"/>
    <property type="match status" value="1"/>
</dbReference>
<keyword evidence="8 18" id="KW-0460">Magnesium</keyword>
<dbReference type="InterPro" id="IPR006539">
    <property type="entry name" value="P-type_ATPase_IV"/>
</dbReference>
<evidence type="ECO:0000256" key="19">
    <source>
        <dbReference type="RuleBase" id="RU362033"/>
    </source>
</evidence>
<dbReference type="PRINTS" id="PR00119">
    <property type="entry name" value="CATATPASE"/>
</dbReference>
<feature type="binding site" evidence="17">
    <location>
        <position position="899"/>
    </location>
    <ligand>
        <name>ATP</name>
        <dbReference type="ChEBI" id="CHEBI:30616"/>
    </ligand>
</feature>
<keyword evidence="7 17" id="KW-0067">ATP-binding</keyword>
<evidence type="ECO:0000256" key="14">
    <source>
        <dbReference type="ARBA" id="ARBA00034036"/>
    </source>
</evidence>
<feature type="binding site" evidence="17">
    <location>
        <position position="1097"/>
    </location>
    <ligand>
        <name>ATP</name>
        <dbReference type="ChEBI" id="CHEBI:30616"/>
    </ligand>
</feature>
<evidence type="ECO:0000256" key="1">
    <source>
        <dbReference type="ARBA" id="ARBA00004141"/>
    </source>
</evidence>
<feature type="binding site" evidence="17">
    <location>
        <position position="762"/>
    </location>
    <ligand>
        <name>ATP</name>
        <dbReference type="ChEBI" id="CHEBI:30616"/>
    </ligand>
</feature>
<dbReference type="OrthoDB" id="69486at2759"/>
<feature type="binding site" evidence="17">
    <location>
        <position position="820"/>
    </location>
    <ligand>
        <name>ATP</name>
        <dbReference type="ChEBI" id="CHEBI:30616"/>
    </ligand>
</feature>
<feature type="transmembrane region" description="Helical" evidence="19">
    <location>
        <begin position="193"/>
        <end position="213"/>
    </location>
</feature>
<feature type="compositionally biased region" description="Polar residues" evidence="20">
    <location>
        <begin position="13"/>
        <end position="25"/>
    </location>
</feature>
<feature type="transmembrane region" description="Helical" evidence="19">
    <location>
        <begin position="1179"/>
        <end position="1200"/>
    </location>
</feature>
<evidence type="ECO:0000256" key="9">
    <source>
        <dbReference type="ARBA" id="ARBA00022967"/>
    </source>
</evidence>
<comment type="similarity">
    <text evidence="3 19">Belongs to the cation transport ATPase (P-type) (TC 3.A.3) family. Type IV subfamily.</text>
</comment>
<dbReference type="PROSITE" id="PS00154">
    <property type="entry name" value="ATPASE_E1_E2"/>
    <property type="match status" value="1"/>
</dbReference>
<keyword evidence="10 19" id="KW-1133">Transmembrane helix</keyword>
<dbReference type="InterPro" id="IPR018303">
    <property type="entry name" value="ATPase_P-typ_P_site"/>
</dbReference>
<protein>
    <recommendedName>
        <fullName evidence="19">Phospholipid-transporting ATPase</fullName>
        <ecNumber evidence="19">7.6.2.1</ecNumber>
    </recommendedName>
</protein>
<dbReference type="SFLD" id="SFLDS00003">
    <property type="entry name" value="Haloacid_Dehalogenase"/>
    <property type="match status" value="1"/>
</dbReference>
<dbReference type="Pfam" id="PF16212">
    <property type="entry name" value="PhoLip_ATPase_C"/>
    <property type="match status" value="1"/>
</dbReference>
<dbReference type="Gene3D" id="3.40.1110.10">
    <property type="entry name" value="Calcium-transporting ATPase, cytoplasmic domain N"/>
    <property type="match status" value="1"/>
</dbReference>
<dbReference type="GO" id="GO:0000287">
    <property type="term" value="F:magnesium ion binding"/>
    <property type="evidence" value="ECO:0007669"/>
    <property type="project" value="UniProtKB-UniRule"/>
</dbReference>
<dbReference type="EMBL" id="KI913955">
    <property type="protein sequence ID" value="ETW06681.1"/>
    <property type="molecule type" value="Genomic_DNA"/>
</dbReference>
<keyword evidence="6 17" id="KW-0547">Nucleotide-binding</keyword>
<evidence type="ECO:0000313" key="24">
    <source>
        <dbReference type="EMBL" id="ETW06681.1"/>
    </source>
</evidence>
<dbReference type="VEuPathDB" id="FungiDB:H310_02863"/>
<dbReference type="Gene3D" id="3.40.50.1000">
    <property type="entry name" value="HAD superfamily/HAD-like"/>
    <property type="match status" value="2"/>
</dbReference>
<dbReference type="InterPro" id="IPR023298">
    <property type="entry name" value="ATPase_P-typ_TM_dom_sf"/>
</dbReference>
<evidence type="ECO:0000256" key="10">
    <source>
        <dbReference type="ARBA" id="ARBA00022989"/>
    </source>
</evidence>
<keyword evidence="13" id="KW-0406">Ion transport</keyword>
<dbReference type="FunFam" id="3.40.50.1000:FF:000001">
    <property type="entry name" value="Phospholipid-transporting ATPase IC"/>
    <property type="match status" value="1"/>
</dbReference>
<dbReference type="Pfam" id="PF00122">
    <property type="entry name" value="E1-E2_ATPase"/>
    <property type="match status" value="1"/>
</dbReference>
<evidence type="ECO:0000256" key="13">
    <source>
        <dbReference type="ARBA" id="ARBA00023201"/>
    </source>
</evidence>
<feature type="active site" description="4-aspartylphosphate intermediate" evidence="16">
    <location>
        <position position="634"/>
    </location>
</feature>
<feature type="transmembrane region" description="Helical" evidence="19">
    <location>
        <begin position="1342"/>
        <end position="1363"/>
    </location>
</feature>
<feature type="binding site" evidence="17">
    <location>
        <position position="1091"/>
    </location>
    <ligand>
        <name>ATP</name>
        <dbReference type="ChEBI" id="CHEBI:30616"/>
    </ligand>
</feature>
<dbReference type="GeneID" id="20079913"/>
<dbReference type="SFLD" id="SFLDF00027">
    <property type="entry name" value="p-type_atpase"/>
    <property type="match status" value="1"/>
</dbReference>
<keyword evidence="5 18" id="KW-0479">Metal-binding</keyword>
<dbReference type="EC" id="7.6.2.1" evidence="19"/>
<feature type="transmembrane region" description="Helical" evidence="19">
    <location>
        <begin position="1385"/>
        <end position="1404"/>
    </location>
</feature>
<reference evidence="24" key="1">
    <citation type="submission" date="2013-12" db="EMBL/GenBank/DDBJ databases">
        <title>The Genome Sequence of Aphanomyces invadans NJM9701.</title>
        <authorList>
            <consortium name="The Broad Institute Genomics Platform"/>
            <person name="Russ C."/>
            <person name="Tyler B."/>
            <person name="van West P."/>
            <person name="Dieguez-Uribeondo J."/>
            <person name="Young S.K."/>
            <person name="Zeng Q."/>
            <person name="Gargeya S."/>
            <person name="Fitzgerald M."/>
            <person name="Abouelleil A."/>
            <person name="Alvarado L."/>
            <person name="Chapman S.B."/>
            <person name="Gainer-Dewar J."/>
            <person name="Goldberg J."/>
            <person name="Griggs A."/>
            <person name="Gujja S."/>
            <person name="Hansen M."/>
            <person name="Howarth C."/>
            <person name="Imamovic A."/>
            <person name="Ireland A."/>
            <person name="Larimer J."/>
            <person name="McCowan C."/>
            <person name="Murphy C."/>
            <person name="Pearson M."/>
            <person name="Poon T.W."/>
            <person name="Priest M."/>
            <person name="Roberts A."/>
            <person name="Saif S."/>
            <person name="Shea T."/>
            <person name="Sykes S."/>
            <person name="Wortman J."/>
            <person name="Nusbaum C."/>
            <person name="Birren B."/>
        </authorList>
    </citation>
    <scope>NUCLEOTIDE SEQUENCE [LARGE SCALE GENOMIC DNA]</scope>
    <source>
        <strain evidence="24">NJM9701</strain>
    </source>
</reference>
<dbReference type="NCBIfam" id="TIGR01652">
    <property type="entry name" value="ATPase-Plipid"/>
    <property type="match status" value="1"/>
</dbReference>
<dbReference type="Pfam" id="PF16209">
    <property type="entry name" value="PhoLip_ATPase_N"/>
    <property type="match status" value="1"/>
</dbReference>
<feature type="domain" description="P-type ATPase A" evidence="21">
    <location>
        <begin position="365"/>
        <end position="411"/>
    </location>
</feature>
<keyword evidence="9 19" id="KW-1278">Translocase</keyword>
<dbReference type="InterPro" id="IPR023214">
    <property type="entry name" value="HAD_sf"/>
</dbReference>
<dbReference type="GO" id="GO:0045332">
    <property type="term" value="P:phospholipid translocation"/>
    <property type="evidence" value="ECO:0007669"/>
    <property type="project" value="TreeGrafter"/>
</dbReference>
<dbReference type="InterPro" id="IPR023299">
    <property type="entry name" value="ATPase_P-typ_cyto_dom_N"/>
</dbReference>
<keyword evidence="12 19" id="KW-0472">Membrane</keyword>
<feature type="domain" description="P-type ATPase C-terminal" evidence="23">
    <location>
        <begin position="1148"/>
        <end position="1413"/>
    </location>
</feature>
<dbReference type="PANTHER" id="PTHR24092">
    <property type="entry name" value="PROBABLE PHOSPHOLIPID-TRANSPORTING ATPASE"/>
    <property type="match status" value="1"/>
</dbReference>
<feature type="binding site" evidence="17">
    <location>
        <position position="721"/>
    </location>
    <ligand>
        <name>ATP</name>
        <dbReference type="ChEBI" id="CHEBI:30616"/>
    </ligand>
</feature>
<dbReference type="Gene3D" id="2.70.150.10">
    <property type="entry name" value="Calcium-transporting ATPase, cytoplasmic transduction domain A"/>
    <property type="match status" value="1"/>
</dbReference>
<dbReference type="InterPro" id="IPR008250">
    <property type="entry name" value="ATPase_P-typ_transduc_dom_A_sf"/>
</dbReference>
<evidence type="ECO:0000256" key="18">
    <source>
        <dbReference type="PIRSR" id="PIRSR606539-3"/>
    </source>
</evidence>
<evidence type="ECO:0000256" key="5">
    <source>
        <dbReference type="ARBA" id="ARBA00022723"/>
    </source>
</evidence>
<feature type="transmembrane region" description="Helical" evidence="19">
    <location>
        <begin position="96"/>
        <end position="113"/>
    </location>
</feature>
<feature type="binding site" evidence="18">
    <location>
        <position position="1126"/>
    </location>
    <ligand>
        <name>Mg(2+)</name>
        <dbReference type="ChEBI" id="CHEBI:18420"/>
    </ligand>
</feature>
<dbReference type="GO" id="GO:0005524">
    <property type="term" value="F:ATP binding"/>
    <property type="evidence" value="ECO:0007669"/>
    <property type="project" value="UniProtKB-UniRule"/>
</dbReference>
<keyword evidence="11" id="KW-0915">Sodium</keyword>
<dbReference type="GO" id="GO:0008554">
    <property type="term" value="F:P-type sodium transporter activity"/>
    <property type="evidence" value="ECO:0007669"/>
    <property type="project" value="UniProtKB-EC"/>
</dbReference>
<dbReference type="InterPro" id="IPR001757">
    <property type="entry name" value="P_typ_ATPase"/>
</dbReference>
<dbReference type="GO" id="GO:0140326">
    <property type="term" value="F:ATPase-coupled intramembrane lipid transporter activity"/>
    <property type="evidence" value="ECO:0007669"/>
    <property type="project" value="UniProtKB-EC"/>
</dbReference>
<evidence type="ECO:0000256" key="20">
    <source>
        <dbReference type="SAM" id="MobiDB-lite"/>
    </source>
</evidence>
<evidence type="ECO:0000256" key="2">
    <source>
        <dbReference type="ARBA" id="ARBA00004308"/>
    </source>
</evidence>
<feature type="binding site" evidence="18">
    <location>
        <position position="636"/>
    </location>
    <ligand>
        <name>Mg(2+)</name>
        <dbReference type="ChEBI" id="CHEBI:18420"/>
    </ligand>
</feature>
<feature type="transmembrane region" description="Helical" evidence="19">
    <location>
        <begin position="1262"/>
        <end position="1288"/>
    </location>
</feature>
<feature type="transmembrane region" description="Helical" evidence="19">
    <location>
        <begin position="150"/>
        <end position="169"/>
    </location>
</feature>
<dbReference type="Pfam" id="PF13246">
    <property type="entry name" value="Cation_ATPase"/>
    <property type="match status" value="1"/>
</dbReference>
<feature type="binding site" evidence="17">
    <location>
        <position position="634"/>
    </location>
    <ligand>
        <name>ATP</name>
        <dbReference type="ChEBI" id="CHEBI:30616"/>
    </ligand>
</feature>
<feature type="binding site" evidence="17">
    <location>
        <position position="635"/>
    </location>
    <ligand>
        <name>ATP</name>
        <dbReference type="ChEBI" id="CHEBI:30616"/>
    </ligand>
</feature>
<evidence type="ECO:0000259" key="21">
    <source>
        <dbReference type="Pfam" id="PF00122"/>
    </source>
</evidence>
<feature type="binding site" evidence="17">
    <location>
        <position position="1126"/>
    </location>
    <ligand>
        <name>ATP</name>
        <dbReference type="ChEBI" id="CHEBI:30616"/>
    </ligand>
</feature>
<feature type="transmembrane region" description="Helical" evidence="19">
    <location>
        <begin position="511"/>
        <end position="529"/>
    </location>
</feature>
<dbReference type="GO" id="GO:0016887">
    <property type="term" value="F:ATP hydrolysis activity"/>
    <property type="evidence" value="ECO:0007669"/>
    <property type="project" value="InterPro"/>
</dbReference>
<dbReference type="InterPro" id="IPR032630">
    <property type="entry name" value="P_typ_ATPase_c"/>
</dbReference>
<dbReference type="SFLD" id="SFLDG00002">
    <property type="entry name" value="C1.7:_P-type_atpase_like"/>
    <property type="match status" value="1"/>
</dbReference>
<feature type="transmembrane region" description="Helical" evidence="19">
    <location>
        <begin position="1206"/>
        <end position="1232"/>
    </location>
</feature>
<evidence type="ECO:0000256" key="4">
    <source>
        <dbReference type="ARBA" id="ARBA00022692"/>
    </source>
</evidence>
<organism evidence="24">
    <name type="scientific">Aphanomyces invadans</name>
    <dbReference type="NCBI Taxonomy" id="157072"/>
    <lineage>
        <taxon>Eukaryota</taxon>
        <taxon>Sar</taxon>
        <taxon>Stramenopiles</taxon>
        <taxon>Oomycota</taxon>
        <taxon>Saprolegniomycetes</taxon>
        <taxon>Saprolegniales</taxon>
        <taxon>Verrucalvaceae</taxon>
        <taxon>Aphanomyces</taxon>
    </lineage>
</organism>
<feature type="domain" description="P-type ATPase N-terminal" evidence="22">
    <location>
        <begin position="253"/>
        <end position="314"/>
    </location>
</feature>
<proteinExistence type="inferred from homology"/>
<dbReference type="STRING" id="157072.A0A024UJQ4"/>
<keyword evidence="13" id="KW-0739">Sodium transport</keyword>
<evidence type="ECO:0000256" key="3">
    <source>
        <dbReference type="ARBA" id="ARBA00008109"/>
    </source>
</evidence>
<comment type="catalytic activity">
    <reaction evidence="14 19">
        <text>ATP + H2O + phospholipidSide 1 = ADP + phosphate + phospholipidSide 2.</text>
        <dbReference type="EC" id="7.6.2.1"/>
    </reaction>
</comment>
<evidence type="ECO:0000259" key="22">
    <source>
        <dbReference type="Pfam" id="PF16209"/>
    </source>
</evidence>
<accession>A0A024UJQ4</accession>
<dbReference type="NCBIfam" id="TIGR01494">
    <property type="entry name" value="ATPase_P-type"/>
    <property type="match status" value="1"/>
</dbReference>
<evidence type="ECO:0000256" key="11">
    <source>
        <dbReference type="ARBA" id="ARBA00023053"/>
    </source>
</evidence>
<sequence length="1468" mass="164422">MDAVEDAKAAGNGYQTVRTPSPSGNEHSHSCSEKVELEIELPPAVREDIALRYRNEQIYVDKAQTEADTLEIRVFRALESVLCFLKKTTLYEARKVLKFVIIWQGALCTIRFLPILLGYSFRSTVPVFIMYLTLIFGWHGCNHLVPRSLLLYKIGMQVSIVVDVLWYALGWNGSPTSTGGADEEENLSKETAYWIHLVLSVVVFACNITGLLYGWKLRRVVNSVVNQRECERAALVAEPKVSKVDMNEPPPKRSVSLGGANPKFTANTIRTSKYTLWNFVFVFFKMQFSRLANVYTCIVVTLCFFSFSPVGPEASLIPLLIVFTTAAIKDVSEDLRRHKSDFKVNSKPVRILRQNDTIDDGIVRSWKDVVVGDLLVLKEGDEVPADCLVLATDNKSGMCYVQTANLDGETNMKIRQALTTNRFASPKQLQSLNVTVSCDAPNKNMFEWSGYVDINSEYLPASIDNLLLRGCDLVSSEWTVALVLYTGPETKIALNASDGVKKNKRSLVEQSLDNMFVIVLVVLFTISLYCSLGNRRWSTTNSTLASIYPDYLDGVAVVTKESKKSDYIFLSYVILFNNLIPLSMYVTMEGIRFVHARYIESDLAMYDPVSDMPAEARNSNINEDLGQIQYIFSDKTGTLTRNEMVFAKCTVAGLKYNDLDLDKSARPGTRFNDSRLLHRLNNKHGSAHNIHEFLTLLMVCNTAMPQMENGEVRYQAASPDEQALCLAAHDLTYCLKSRSGSKCEVSIQGVPAEFDILHVIEFNSDRKRMSVICRTPSGRINIYCKGADDVIFDRLDPGQPQGVLHVTKGHLQDYASQGLRTLTTAMREIPLEEYTAWKVIYDDAEASMDKGKLAAAAELVECGFRLLGATAIEDLLQEGVGECITSLRKAGINFWVLTGDKKETAISVGMSSEVIDDSMDVIVLDSKNKDQLTETLEELYSHMVEDKWGTKKDDAISVVIFQTLKRVCVMGMNYFLSMLSGKYRILPKKRHRKRRPNSDANNINMDVYPHHEANVSSISSVSTAVDPFSKDFEPVSVPIHNNPSTEDTIEDDTIEYAMVIDGKTLALVLDNDIKYLFLAVAQQCKSVVCCRCSPSQKAAVVRLVTEPTLLWTPGNVSLAIGDGANDVPMIQAASVGVGISGKEGRQAVLSSDYAFAQFRFLKRLVLVHGNYSYKRVSKLLLFSFMKNIALSFTGFFMAPQTLYSGLLMYFSILFTLYNALFSTIPIVVLAMYNQDVSPAALMQYPTLYHNGLDNRSFNMSSFLGWCSLGIWHAYAVSSVPFTCDGYFFNWFTDDETDVAVFHGQPLGLWADGVASYTYLIVSSTFQISLLTSNWTMPNVVGVYGTLVFYFVFMWFFSSAYSIFDVDVLEIYEATNVFQQLSGEAWFWLGMVMTGVVAVLPNFILRAGRVLFYPEPSHLMREWNKMPTDEAYRDETVHVSPRMIRNQTGFAFSEGAPIEAQTIVRATSK</sequence>
<feature type="binding site" evidence="17">
    <location>
        <position position="1125"/>
    </location>
    <ligand>
        <name>ATP</name>
        <dbReference type="ChEBI" id="CHEBI:30616"/>
    </ligand>
</feature>
<evidence type="ECO:0000256" key="6">
    <source>
        <dbReference type="ARBA" id="ARBA00022741"/>
    </source>
</evidence>
<evidence type="ECO:0000256" key="16">
    <source>
        <dbReference type="PIRSR" id="PIRSR606539-1"/>
    </source>
</evidence>
<evidence type="ECO:0000256" key="15">
    <source>
        <dbReference type="ARBA" id="ARBA00049499"/>
    </source>
</evidence>
<dbReference type="InterPro" id="IPR044492">
    <property type="entry name" value="P_typ_ATPase_HD_dom"/>
</dbReference>
<feature type="region of interest" description="Disordered" evidence="20">
    <location>
        <begin position="1"/>
        <end position="29"/>
    </location>
</feature>
<dbReference type="SUPFAM" id="SSF81660">
    <property type="entry name" value="Metal cation-transporting ATPase, ATP-binding domain N"/>
    <property type="match status" value="1"/>
</dbReference>
<evidence type="ECO:0000256" key="12">
    <source>
        <dbReference type="ARBA" id="ARBA00023136"/>
    </source>
</evidence>
<evidence type="ECO:0000256" key="17">
    <source>
        <dbReference type="PIRSR" id="PIRSR606539-2"/>
    </source>
</evidence>
<dbReference type="InterPro" id="IPR032631">
    <property type="entry name" value="P-type_ATPase_N"/>
</dbReference>
<dbReference type="SUPFAM" id="SSF81653">
    <property type="entry name" value="Calcium ATPase, transduction domain A"/>
    <property type="match status" value="1"/>
</dbReference>
<evidence type="ECO:0000256" key="7">
    <source>
        <dbReference type="ARBA" id="ARBA00022840"/>
    </source>
</evidence>
<dbReference type="RefSeq" id="XP_008864756.1">
    <property type="nucleotide sequence ID" value="XM_008866534.1"/>
</dbReference>